<protein>
    <recommendedName>
        <fullName evidence="2">HNH nuclease domain-containing protein</fullName>
    </recommendedName>
</protein>
<name>A0A0S2KE68_9GAMM</name>
<sequence>MPRLKWSAEMIAYGRQLYLSHDYEECARLINERFGTQVNRDQFRYATKNYKMRCGRPTGQMNKGRSSVFSAEQQAFIREHYSALSRKDLTAAINEQFGTSFKVSQISGYVRNHKINSGRTGHFPKGNVPFNAGTKGQGLTGANRTSFKKGHRTHNTVPVGTISVETKDGFLKIKVAEPNQWEFIHKRTWEQHHGPIPDGWVVSFLDGDRTNCAIENLELVERSVMAVRNRMGLSSVPSELKPVANNVAKLKIAAAEAKRKLKKGKAA</sequence>
<dbReference type="KEGG" id="pspi:PS2015_1967"/>
<accession>A0A0S2KE68</accession>
<dbReference type="AlphaFoldDB" id="A0A0S2KE68"/>
<dbReference type="EMBL" id="CP013189">
    <property type="protein sequence ID" value="ALO46609.1"/>
    <property type="molecule type" value="Genomic_DNA"/>
</dbReference>
<evidence type="ECO:0000313" key="4">
    <source>
        <dbReference type="Proteomes" id="UP000065641"/>
    </source>
</evidence>
<dbReference type="Pfam" id="PF13392">
    <property type="entry name" value="HNH_3"/>
    <property type="match status" value="1"/>
</dbReference>
<dbReference type="Gene3D" id="3.90.75.20">
    <property type="match status" value="1"/>
</dbReference>
<reference evidence="3 4" key="1">
    <citation type="submission" date="2015-11" db="EMBL/GenBank/DDBJ databases">
        <authorList>
            <person name="Zhang Y."/>
            <person name="Guo Z."/>
        </authorList>
    </citation>
    <scope>NUCLEOTIDE SEQUENCE [LARGE SCALE GENOMIC DNA]</scope>
    <source>
        <strain evidence="3 4">KCTC 32221</strain>
    </source>
</reference>
<feature type="region of interest" description="Disordered" evidence="1">
    <location>
        <begin position="117"/>
        <end position="154"/>
    </location>
</feature>
<evidence type="ECO:0000313" key="3">
    <source>
        <dbReference type="EMBL" id="ALO46609.1"/>
    </source>
</evidence>
<dbReference type="STRING" id="1249552.PS2015_1967"/>
<feature type="domain" description="HNH nuclease" evidence="2">
    <location>
        <begin position="183"/>
        <end position="223"/>
    </location>
</feature>
<dbReference type="SUPFAM" id="SSF54060">
    <property type="entry name" value="His-Me finger endonucleases"/>
    <property type="match status" value="1"/>
</dbReference>
<gene>
    <name evidence="3" type="ORF">PS2015_1967</name>
</gene>
<keyword evidence="4" id="KW-1185">Reference proteome</keyword>
<evidence type="ECO:0000259" key="2">
    <source>
        <dbReference type="Pfam" id="PF13392"/>
    </source>
</evidence>
<proteinExistence type="predicted"/>
<dbReference type="InterPro" id="IPR044925">
    <property type="entry name" value="His-Me_finger_sf"/>
</dbReference>
<dbReference type="Proteomes" id="UP000065641">
    <property type="component" value="Chromosome"/>
</dbReference>
<evidence type="ECO:0000256" key="1">
    <source>
        <dbReference type="SAM" id="MobiDB-lite"/>
    </source>
</evidence>
<dbReference type="InterPro" id="IPR003615">
    <property type="entry name" value="HNH_nuc"/>
</dbReference>
<organism evidence="3 4">
    <name type="scientific">Pseudohongiella spirulinae</name>
    <dbReference type="NCBI Taxonomy" id="1249552"/>
    <lineage>
        <taxon>Bacteria</taxon>
        <taxon>Pseudomonadati</taxon>
        <taxon>Pseudomonadota</taxon>
        <taxon>Gammaproteobacteria</taxon>
        <taxon>Pseudomonadales</taxon>
        <taxon>Pseudohongiellaceae</taxon>
        <taxon>Pseudohongiella</taxon>
    </lineage>
</organism>